<proteinExistence type="predicted"/>
<organism evidence="2 3">
    <name type="scientific">Rhizobium ruizarguesonis</name>
    <dbReference type="NCBI Taxonomy" id="2081791"/>
    <lineage>
        <taxon>Bacteria</taxon>
        <taxon>Pseudomonadati</taxon>
        <taxon>Pseudomonadota</taxon>
        <taxon>Alphaproteobacteria</taxon>
        <taxon>Hyphomicrobiales</taxon>
        <taxon>Rhizobiaceae</taxon>
        <taxon>Rhizobium/Agrobacterium group</taxon>
        <taxon>Rhizobium</taxon>
    </lineage>
</organism>
<evidence type="ECO:0000313" key="1">
    <source>
        <dbReference type="EMBL" id="NEI51492.1"/>
    </source>
</evidence>
<dbReference type="EMBL" id="SIKX01000003">
    <property type="protein sequence ID" value="TBF05215.1"/>
    <property type="molecule type" value="Genomic_DNA"/>
</dbReference>
<evidence type="ECO:0000313" key="2">
    <source>
        <dbReference type="EMBL" id="TBF05215.1"/>
    </source>
</evidence>
<reference evidence="2 3" key="1">
    <citation type="submission" date="2019-02" db="EMBL/GenBank/DDBJ databases">
        <title>The genomic architecture of introgression among sibling species of bacteria.</title>
        <authorList>
            <person name="Cavassim M.I.A."/>
            <person name="Moeskjaer S."/>
            <person name="Moslemi C."/>
            <person name="Fields B."/>
            <person name="Bachmann A."/>
            <person name="Vilhjalmsson B."/>
            <person name="Schierup M.H."/>
            <person name="Young J.P.W."/>
            <person name="Andersen S.U."/>
        </authorList>
    </citation>
    <scope>NUCLEOTIDE SEQUENCE [LARGE SCALE GENOMIC DNA]</scope>
    <source>
        <strain evidence="2 3">SM42</strain>
        <plasmid evidence="2">pSM42_Rh02_Rh04</plasmid>
    </source>
</reference>
<protein>
    <submittedName>
        <fullName evidence="2">Nucleotidyltransferase family protein</fullName>
    </submittedName>
</protein>
<dbReference type="Proteomes" id="UP000291892">
    <property type="component" value="Unassembled WGS sequence"/>
</dbReference>
<accession>A0AAE8Q7H7</accession>
<dbReference type="Pfam" id="PF06042">
    <property type="entry name" value="NTP_transf_6"/>
    <property type="match status" value="1"/>
</dbReference>
<dbReference type="RefSeq" id="WP_075225880.1">
    <property type="nucleotide sequence ID" value="NZ_CP084698.1"/>
</dbReference>
<dbReference type="InterPro" id="IPR009267">
    <property type="entry name" value="NTP_transf_6"/>
</dbReference>
<evidence type="ECO:0000313" key="3">
    <source>
        <dbReference type="Proteomes" id="UP000291892"/>
    </source>
</evidence>
<dbReference type="Proteomes" id="UP000661163">
    <property type="component" value="Unassembled WGS sequence"/>
</dbReference>
<keyword evidence="2" id="KW-0614">Plasmid</keyword>
<reference evidence="1 4" key="2">
    <citation type="submission" date="2019-12" db="EMBL/GenBank/DDBJ databases">
        <title>Rhizobium genotypes associated with high levels of biological nitrogen fixation by grain legumes in a temperate-maritime cropping system.</title>
        <authorList>
            <person name="Maluk M."/>
            <person name="Francesc Ferrando Molina F."/>
            <person name="Lopez Del Egido L."/>
            <person name="Lafos M."/>
            <person name="Langarica-Fuentes A."/>
            <person name="Gebre Yohannes G."/>
            <person name="Young M.W."/>
            <person name="Martin P."/>
            <person name="Gantlett R."/>
            <person name="Kenicer G."/>
            <person name="Hawes C."/>
            <person name="Begg G.S."/>
            <person name="Quilliam R.S."/>
            <person name="Squire G.R."/>
            <person name="Poole P.S."/>
            <person name="Young P.W."/>
            <person name="Iannetta P.M."/>
            <person name="James E.K."/>
        </authorList>
    </citation>
    <scope>NUCLEOTIDE SEQUENCE [LARGE SCALE GENOMIC DNA]</scope>
    <source>
        <strain evidence="1 4">JHI985</strain>
    </source>
</reference>
<name>A0AAE8Q7H7_9HYPH</name>
<sequence>MEEHLRYADIDDKQQRSRLASLILQVPELVKVLRHLEAMRLPDYLVGGGAIYQTVWNALTGRPRWYGVKDIDVIYFDDSDLSYEAEDRVIRAVLPVARDLPIPIQIRNQARVHLWFEERFGFSVEPLTCSKDALLRYSTKTHSVAVRLADDDQLHIEAPFGLNDMFSFRVVPNYALDNRNAHDEKAARAKTLWPEVSVHHW</sequence>
<dbReference type="AlphaFoldDB" id="A0AAE8Q7H7"/>
<dbReference type="PANTHER" id="PTHR39166:SF1">
    <property type="entry name" value="BLL1166 PROTEIN"/>
    <property type="match status" value="1"/>
</dbReference>
<dbReference type="PANTHER" id="PTHR39166">
    <property type="entry name" value="BLL1166 PROTEIN"/>
    <property type="match status" value="1"/>
</dbReference>
<dbReference type="EMBL" id="WUFC01000028">
    <property type="protein sequence ID" value="NEI51492.1"/>
    <property type="molecule type" value="Genomic_DNA"/>
</dbReference>
<geneLocation type="plasmid" evidence="2">
    <name>pSM42_Rh02_Rh04</name>
</geneLocation>
<comment type="caution">
    <text evidence="2">The sequence shown here is derived from an EMBL/GenBank/DDBJ whole genome shotgun (WGS) entry which is preliminary data.</text>
</comment>
<evidence type="ECO:0000313" key="4">
    <source>
        <dbReference type="Proteomes" id="UP000661163"/>
    </source>
</evidence>
<gene>
    <name evidence="2" type="ORF">ELG94_31525</name>
    <name evidence="1" type="ORF">GR217_27940</name>
</gene>